<sequence length="319" mass="35267">MWRANTGERIGIFHGHTGAVYQLDVTSDTKYLFSASADWSSHIWEVNTGKALSCINLGRPIRCVLVSNDDKRLCLISQCWSKQGPSVHIFDISNGVENLEGKDTVFLNVCPAPINVFSALWRANDREIILACTDGKLRVLSTETGEITQTISAHGAEITSLVQSADGALLATSSKDAKAKVFDATTLEELMVFTTDRALNSVALSPIREHLVAVGGVEARDVTTTHSEKMESLFFNIATREEIGRVKGSFGTMNAVAFNPDGKSFITGGEDGYVRLCFFDPEYFTMDETNEQNLRELEELSKKQWRVCLTTHKDDNDNK</sequence>
<dbReference type="InParanoid" id="D8M1R9"/>
<dbReference type="RefSeq" id="XP_012896056.1">
    <property type="nucleotide sequence ID" value="XM_013040602.1"/>
</dbReference>
<feature type="repeat" description="WD" evidence="8">
    <location>
        <begin position="246"/>
        <end position="276"/>
    </location>
</feature>
<dbReference type="PROSITE" id="PS00678">
    <property type="entry name" value="WD_REPEATS_1"/>
    <property type="match status" value="1"/>
</dbReference>
<dbReference type="SUPFAM" id="SSF50978">
    <property type="entry name" value="WD40 repeat-like"/>
    <property type="match status" value="1"/>
</dbReference>
<protein>
    <recommendedName>
        <fullName evidence="7">Serine-threonine kinase receptor-associated protein</fullName>
    </recommendedName>
</protein>
<keyword evidence="3 8" id="KW-0853">WD repeat</keyword>
<dbReference type="GO" id="GO:0002183">
    <property type="term" value="P:cytoplasmic translational initiation"/>
    <property type="evidence" value="ECO:0007669"/>
    <property type="project" value="TreeGrafter"/>
</dbReference>
<dbReference type="FunCoup" id="D8M1R9">
    <property type="interactions" value="564"/>
</dbReference>
<dbReference type="Gene3D" id="2.130.10.10">
    <property type="entry name" value="YVTN repeat-like/Quinoprotein amine dehydrogenase"/>
    <property type="match status" value="1"/>
</dbReference>
<dbReference type="Pfam" id="PF24805">
    <property type="entry name" value="EIF3I"/>
    <property type="match status" value="1"/>
</dbReference>
<keyword evidence="1" id="KW-0963">Cytoplasm</keyword>
<comment type="similarity">
    <text evidence="6">Belongs to the WD repeat STRAP family.</text>
</comment>
<dbReference type="InterPro" id="IPR027525">
    <property type="entry name" value="eIF3i"/>
</dbReference>
<gene>
    <name evidence="9" type="ORF">GSBLH_T00002085001</name>
</gene>
<evidence type="ECO:0000256" key="2">
    <source>
        <dbReference type="ARBA" id="ARBA00022540"/>
    </source>
</evidence>
<dbReference type="PANTHER" id="PTHR19877">
    <property type="entry name" value="EUKARYOTIC TRANSLATION INITIATION FACTOR 3 SUBUNIT I"/>
    <property type="match status" value="1"/>
</dbReference>
<dbReference type="SMART" id="SM00320">
    <property type="entry name" value="WD40"/>
    <property type="match status" value="5"/>
</dbReference>
<dbReference type="PANTHER" id="PTHR19877:SF1">
    <property type="entry name" value="EUKARYOTIC TRANSLATION INITIATION FACTOR 3 SUBUNIT I"/>
    <property type="match status" value="1"/>
</dbReference>
<evidence type="ECO:0000313" key="9">
    <source>
        <dbReference type="EMBL" id="CBK22008.2"/>
    </source>
</evidence>
<dbReference type="GO" id="GO:0003723">
    <property type="term" value="F:RNA binding"/>
    <property type="evidence" value="ECO:0007669"/>
    <property type="project" value="TreeGrafter"/>
</dbReference>
<dbReference type="GO" id="GO:0071541">
    <property type="term" value="C:eukaryotic translation initiation factor 3 complex, eIF3m"/>
    <property type="evidence" value="ECO:0007669"/>
    <property type="project" value="TreeGrafter"/>
</dbReference>
<proteinExistence type="inferred from homology"/>
<keyword evidence="5" id="KW-0648">Protein biosynthesis</keyword>
<evidence type="ECO:0000256" key="6">
    <source>
        <dbReference type="ARBA" id="ARBA00038394"/>
    </source>
</evidence>
<dbReference type="InterPro" id="IPR001680">
    <property type="entry name" value="WD40_rpt"/>
</dbReference>
<name>D8M1R9_BLAHO</name>
<dbReference type="EMBL" id="FN668646">
    <property type="protein sequence ID" value="CBK22008.2"/>
    <property type="molecule type" value="Genomic_DNA"/>
</dbReference>
<dbReference type="AlphaFoldDB" id="D8M1R9"/>
<dbReference type="OMA" id="HERAITC"/>
<dbReference type="InterPro" id="IPR015943">
    <property type="entry name" value="WD40/YVTN_repeat-like_dom_sf"/>
</dbReference>
<dbReference type="GO" id="GO:0003743">
    <property type="term" value="F:translation initiation factor activity"/>
    <property type="evidence" value="ECO:0007669"/>
    <property type="project" value="UniProtKB-KW"/>
</dbReference>
<dbReference type="PROSITE" id="PS50294">
    <property type="entry name" value="WD_REPEATS_REGION"/>
    <property type="match status" value="1"/>
</dbReference>
<keyword evidence="4" id="KW-0677">Repeat</keyword>
<dbReference type="PROSITE" id="PS50082">
    <property type="entry name" value="WD_REPEATS_2"/>
    <property type="match status" value="3"/>
</dbReference>
<dbReference type="Proteomes" id="UP000008312">
    <property type="component" value="Unassembled WGS sequence"/>
</dbReference>
<organism evidence="9">
    <name type="scientific">Blastocystis hominis</name>
    <dbReference type="NCBI Taxonomy" id="12968"/>
    <lineage>
        <taxon>Eukaryota</taxon>
        <taxon>Sar</taxon>
        <taxon>Stramenopiles</taxon>
        <taxon>Bigyra</taxon>
        <taxon>Opalozoa</taxon>
        <taxon>Opalinata</taxon>
        <taxon>Blastocystidae</taxon>
        <taxon>Blastocystis</taxon>
    </lineage>
</organism>
<dbReference type="InterPro" id="IPR036322">
    <property type="entry name" value="WD40_repeat_dom_sf"/>
</dbReference>
<dbReference type="GeneID" id="24919292"/>
<reference evidence="9" key="1">
    <citation type="submission" date="2010-02" db="EMBL/GenBank/DDBJ databases">
        <title>Sequencing and annotation of the Blastocystis hominis genome.</title>
        <authorList>
            <person name="Wincker P."/>
        </authorList>
    </citation>
    <scope>NUCLEOTIDE SEQUENCE</scope>
    <source>
        <strain evidence="9">Singapore isolate B</strain>
    </source>
</reference>
<keyword evidence="2" id="KW-0396">Initiation factor</keyword>
<evidence type="ECO:0000256" key="3">
    <source>
        <dbReference type="ARBA" id="ARBA00022574"/>
    </source>
</evidence>
<dbReference type="OrthoDB" id="24966at2759"/>
<evidence type="ECO:0000256" key="5">
    <source>
        <dbReference type="ARBA" id="ARBA00022917"/>
    </source>
</evidence>
<evidence type="ECO:0000256" key="8">
    <source>
        <dbReference type="PROSITE-ProRule" id="PRU00221"/>
    </source>
</evidence>
<dbReference type="InterPro" id="IPR019775">
    <property type="entry name" value="WD40_repeat_CS"/>
</dbReference>
<feature type="repeat" description="WD" evidence="8">
    <location>
        <begin position="13"/>
        <end position="54"/>
    </location>
</feature>
<evidence type="ECO:0000256" key="1">
    <source>
        <dbReference type="ARBA" id="ARBA00022490"/>
    </source>
</evidence>
<evidence type="ECO:0000256" key="4">
    <source>
        <dbReference type="ARBA" id="ARBA00022737"/>
    </source>
</evidence>
<keyword evidence="10" id="KW-1185">Reference proteome</keyword>
<evidence type="ECO:0000313" key="10">
    <source>
        <dbReference type="Proteomes" id="UP000008312"/>
    </source>
</evidence>
<feature type="repeat" description="WD" evidence="8">
    <location>
        <begin position="151"/>
        <end position="192"/>
    </location>
</feature>
<accession>D8M1R9</accession>
<evidence type="ECO:0000256" key="7">
    <source>
        <dbReference type="ARBA" id="ARBA00040390"/>
    </source>
</evidence>